<dbReference type="EMBL" id="GG680390">
    <property type="protein sequence ID" value="EER06697.1"/>
    <property type="molecule type" value="Genomic_DNA"/>
</dbReference>
<dbReference type="InParanoid" id="C5L997"/>
<protein>
    <submittedName>
        <fullName evidence="2">Uncharacterized protein</fullName>
    </submittedName>
</protein>
<keyword evidence="3" id="KW-1185">Reference proteome</keyword>
<gene>
    <name evidence="2" type="ORF">Pmar_PMAR012781</name>
</gene>
<evidence type="ECO:0000313" key="2">
    <source>
        <dbReference type="EMBL" id="EER06697.1"/>
    </source>
</evidence>
<dbReference type="AlphaFoldDB" id="C5L997"/>
<sequence length="49" mass="5598">MSQPPATKRAATEEQMEALVERTKEAEEKLIAEKKALRAIEKPRQVDTF</sequence>
<dbReference type="GeneID" id="9056394"/>
<feature type="coiled-coil region" evidence="1">
    <location>
        <begin position="9"/>
        <end position="40"/>
    </location>
</feature>
<dbReference type="RefSeq" id="XP_002774881.1">
    <property type="nucleotide sequence ID" value="XM_002774835.1"/>
</dbReference>
<organism evidence="3">
    <name type="scientific">Perkinsus marinus (strain ATCC 50983 / TXsc)</name>
    <dbReference type="NCBI Taxonomy" id="423536"/>
    <lineage>
        <taxon>Eukaryota</taxon>
        <taxon>Sar</taxon>
        <taxon>Alveolata</taxon>
        <taxon>Perkinsozoa</taxon>
        <taxon>Perkinsea</taxon>
        <taxon>Perkinsida</taxon>
        <taxon>Perkinsidae</taxon>
        <taxon>Perkinsus</taxon>
    </lineage>
</organism>
<evidence type="ECO:0000313" key="3">
    <source>
        <dbReference type="Proteomes" id="UP000007800"/>
    </source>
</evidence>
<accession>C5L997</accession>
<keyword evidence="1" id="KW-0175">Coiled coil</keyword>
<evidence type="ECO:0000256" key="1">
    <source>
        <dbReference type="SAM" id="Coils"/>
    </source>
</evidence>
<dbReference type="Proteomes" id="UP000007800">
    <property type="component" value="Unassembled WGS sequence"/>
</dbReference>
<reference evidence="2 3" key="1">
    <citation type="submission" date="2008-07" db="EMBL/GenBank/DDBJ databases">
        <authorList>
            <person name="El-Sayed N."/>
            <person name="Caler E."/>
            <person name="Inman J."/>
            <person name="Amedeo P."/>
            <person name="Hass B."/>
            <person name="Wortman J."/>
        </authorList>
    </citation>
    <scope>NUCLEOTIDE SEQUENCE [LARGE SCALE GENOMIC DNA]</scope>
    <source>
        <strain evidence="3">ATCC 50983 / TXsc</strain>
    </source>
</reference>
<name>C5L997_PERM5</name>
<proteinExistence type="predicted"/>